<evidence type="ECO:0000313" key="3">
    <source>
        <dbReference type="Proteomes" id="UP001183610"/>
    </source>
</evidence>
<dbReference type="RefSeq" id="WP_010275268.1">
    <property type="nucleotide sequence ID" value="NZ_JAVRET010000093.1"/>
</dbReference>
<feature type="region of interest" description="Disordered" evidence="1">
    <location>
        <begin position="102"/>
        <end position="151"/>
    </location>
</feature>
<name>A0ABU2R906_9ACTN</name>
<evidence type="ECO:0000256" key="1">
    <source>
        <dbReference type="SAM" id="MobiDB-lite"/>
    </source>
</evidence>
<proteinExistence type="predicted"/>
<comment type="caution">
    <text evidence="2">The sequence shown here is derived from an EMBL/GenBank/DDBJ whole genome shotgun (WGS) entry which is preliminary data.</text>
</comment>
<organism evidence="2 3">
    <name type="scientific">Streptomyces evansiae</name>
    <dbReference type="NCBI Taxonomy" id="3075535"/>
    <lineage>
        <taxon>Bacteria</taxon>
        <taxon>Bacillati</taxon>
        <taxon>Actinomycetota</taxon>
        <taxon>Actinomycetes</taxon>
        <taxon>Kitasatosporales</taxon>
        <taxon>Streptomycetaceae</taxon>
        <taxon>Streptomyces</taxon>
    </lineage>
</organism>
<dbReference type="Proteomes" id="UP001183610">
    <property type="component" value="Unassembled WGS sequence"/>
</dbReference>
<protein>
    <submittedName>
        <fullName evidence="2">Uncharacterized protein</fullName>
    </submittedName>
</protein>
<accession>A0ABU2R906</accession>
<keyword evidence="3" id="KW-1185">Reference proteome</keyword>
<reference evidence="3" key="1">
    <citation type="submission" date="2023-07" db="EMBL/GenBank/DDBJ databases">
        <title>30 novel species of actinomycetes from the DSMZ collection.</title>
        <authorList>
            <person name="Nouioui I."/>
        </authorList>
    </citation>
    <scope>NUCLEOTIDE SEQUENCE [LARGE SCALE GENOMIC DNA]</scope>
    <source>
        <strain evidence="3">DSM 41979</strain>
    </source>
</reference>
<sequence length="151" mass="17040">MSSDTNEMWTAEHLRTAVNRSIHLEQRRQQLLPLVDDLRRVAREVVAELAEYEAIEGDLPGQARLRAHRVGKPLLRAADDIERALTDLVSFNARFTASYEELPERRAERRRRKEAKALAKKQTAAPIGPGPAASRPEKSYGSVFDNLRKGA</sequence>
<evidence type="ECO:0000313" key="2">
    <source>
        <dbReference type="EMBL" id="MDT0412741.1"/>
    </source>
</evidence>
<dbReference type="EMBL" id="JAVRET010000093">
    <property type="protein sequence ID" value="MDT0412741.1"/>
    <property type="molecule type" value="Genomic_DNA"/>
</dbReference>
<gene>
    <name evidence="2" type="ORF">RM698_27305</name>
</gene>